<protein>
    <submittedName>
        <fullName evidence="1">Uncharacterized protein</fullName>
    </submittedName>
</protein>
<evidence type="ECO:0000313" key="2">
    <source>
        <dbReference type="Proteomes" id="UP000509658"/>
    </source>
</evidence>
<dbReference type="KEGG" id="rev:HUE57_14605"/>
<proteinExistence type="predicted"/>
<sequence length="87" mass="9706">MNAVEGTDWERLMIKPTLGIGFRPLVYQQDSISRYIHTLSGRNTPDTDSIELRMGSFSEGLMGDQLKRTGPPLLSQHSVRLAYSPLG</sequence>
<dbReference type="Proteomes" id="UP000509658">
    <property type="component" value="Chromosome"/>
</dbReference>
<organism evidence="1 2">
    <name type="scientific">Candidatus Reidiella endopervernicosa</name>
    <dbReference type="NCBI Taxonomy" id="2738883"/>
    <lineage>
        <taxon>Bacteria</taxon>
        <taxon>Pseudomonadati</taxon>
        <taxon>Pseudomonadota</taxon>
        <taxon>Gammaproteobacteria</taxon>
        <taxon>Candidatus Reidiella</taxon>
    </lineage>
</organism>
<evidence type="ECO:0000313" key="1">
    <source>
        <dbReference type="EMBL" id="QKQ27372.1"/>
    </source>
</evidence>
<accession>A0A6N0HYD7</accession>
<dbReference type="EMBL" id="CP054491">
    <property type="protein sequence ID" value="QKQ27372.1"/>
    <property type="molecule type" value="Genomic_DNA"/>
</dbReference>
<gene>
    <name evidence="1" type="ORF">HUE57_14605</name>
</gene>
<keyword evidence="2" id="KW-1185">Reference proteome</keyword>
<dbReference type="AlphaFoldDB" id="A0A6N0HYD7"/>
<name>A0A6N0HYD7_9GAMM</name>
<dbReference type="RefSeq" id="WP_174673443.1">
    <property type="nucleotide sequence ID" value="NZ_CP054491.1"/>
</dbReference>
<reference evidence="1 2" key="1">
    <citation type="submission" date="2020-05" db="EMBL/GenBank/DDBJ databases">
        <title>Horizontal transmission and recombination maintain forever young bacterial symbiont genomes.</title>
        <authorList>
            <person name="Russell S.L."/>
            <person name="Pepper-Tunick E."/>
            <person name="Svedberg J."/>
            <person name="Byrne A."/>
            <person name="Ruelas Castillo J."/>
            <person name="Vollmers C."/>
            <person name="Beinart R.A."/>
            <person name="Corbett-Detig R."/>
        </authorList>
    </citation>
    <scope>NUCLEOTIDE SEQUENCE [LARGE SCALE GENOMIC DNA]</scope>
    <source>
        <strain evidence="1">Santa_Monica_outfall</strain>
    </source>
</reference>